<dbReference type="KEGG" id="emt:CPZ25_015260"/>
<dbReference type="CDD" id="cd07961">
    <property type="entry name" value="Anticodon_Ia_Ile_ABEc"/>
    <property type="match status" value="1"/>
</dbReference>
<comment type="function">
    <text evidence="13 15">Catalyzes the attachment of isoleucine to tRNA(Ile). As IleRS can inadvertently accommodate and process structurally similar amino acids such as valine, to avoid such errors it has two additional distinct tRNA(Ile)-dependent editing activities. One activity is designated as 'pretransfer' editing and involves the hydrolysis of activated Val-AMP. The other activity is designated 'posttransfer' editing and involves deacylation of mischarged Val-tRNA(Ile).</text>
</comment>
<evidence type="ECO:0000256" key="15">
    <source>
        <dbReference type="HAMAP-Rule" id="MF_02003"/>
    </source>
</evidence>
<evidence type="ECO:0000256" key="13">
    <source>
        <dbReference type="ARBA" id="ARBA00025217"/>
    </source>
</evidence>
<comment type="catalytic activity">
    <reaction evidence="14 15">
        <text>tRNA(Ile) + L-isoleucine + ATP = L-isoleucyl-tRNA(Ile) + AMP + diphosphate</text>
        <dbReference type="Rhea" id="RHEA:11060"/>
        <dbReference type="Rhea" id="RHEA-COMP:9666"/>
        <dbReference type="Rhea" id="RHEA-COMP:9695"/>
        <dbReference type="ChEBI" id="CHEBI:30616"/>
        <dbReference type="ChEBI" id="CHEBI:33019"/>
        <dbReference type="ChEBI" id="CHEBI:58045"/>
        <dbReference type="ChEBI" id="CHEBI:78442"/>
        <dbReference type="ChEBI" id="CHEBI:78528"/>
        <dbReference type="ChEBI" id="CHEBI:456215"/>
        <dbReference type="EC" id="6.1.1.5"/>
    </reaction>
</comment>
<dbReference type="PANTHER" id="PTHR42780">
    <property type="entry name" value="SOLEUCYL-TRNA SYNTHETASE"/>
    <property type="match status" value="1"/>
</dbReference>
<comment type="cofactor">
    <cofactor evidence="1 15">
        <name>Zn(2+)</name>
        <dbReference type="ChEBI" id="CHEBI:29105"/>
    </cofactor>
</comment>
<dbReference type="SUPFAM" id="SSF52374">
    <property type="entry name" value="Nucleotidylyl transferase"/>
    <property type="match status" value="1"/>
</dbReference>
<feature type="domain" description="Methionyl/Valyl/Leucyl/Isoleucyl-tRNA synthetase anticodon-binding" evidence="17">
    <location>
        <begin position="683"/>
        <end position="830"/>
    </location>
</feature>
<dbReference type="AlphaFoldDB" id="A0A4P9CAJ8"/>
<keyword evidence="10 15" id="KW-0067">ATP-binding</keyword>
<dbReference type="InterPro" id="IPR009080">
    <property type="entry name" value="tRNAsynth_Ia_anticodon-bd"/>
</dbReference>
<evidence type="ECO:0000256" key="11">
    <source>
        <dbReference type="ARBA" id="ARBA00022917"/>
    </source>
</evidence>
<keyword evidence="5 15" id="KW-0963">Cytoplasm</keyword>
<dbReference type="FunFam" id="3.40.50.620:FF:000075">
    <property type="entry name" value="Isoleucine--tRNA ligase"/>
    <property type="match status" value="1"/>
</dbReference>
<proteinExistence type="inferred from homology"/>
<dbReference type="InterPro" id="IPR002300">
    <property type="entry name" value="aa-tRNA-synth_Ia"/>
</dbReference>
<evidence type="ECO:0000256" key="14">
    <source>
        <dbReference type="ARBA" id="ARBA00048359"/>
    </source>
</evidence>
<comment type="domain">
    <text evidence="15">IleRS has two distinct active sites: one for aminoacylation and one for editing. The misactivated valine is translocated from the active site to the editing site, which sterically excludes the correctly activated isoleucine. The single editing site contains two valyl binding pockets, one specific for each substrate (Val-AMP or Val-tRNA(Ile)).</text>
</comment>
<dbReference type="SUPFAM" id="SSF50677">
    <property type="entry name" value="ValRS/IleRS/LeuRS editing domain"/>
    <property type="match status" value="1"/>
</dbReference>
<evidence type="ECO:0000259" key="17">
    <source>
        <dbReference type="Pfam" id="PF08264"/>
    </source>
</evidence>
<dbReference type="GO" id="GO:0006428">
    <property type="term" value="P:isoleucyl-tRNA aminoacylation"/>
    <property type="evidence" value="ECO:0007669"/>
    <property type="project" value="UniProtKB-UniRule"/>
</dbReference>
<dbReference type="CDD" id="cd00818">
    <property type="entry name" value="IleRS_core"/>
    <property type="match status" value="1"/>
</dbReference>
<dbReference type="InterPro" id="IPR009008">
    <property type="entry name" value="Val/Leu/Ile-tRNA-synth_edit"/>
</dbReference>
<dbReference type="Gene3D" id="1.10.730.10">
    <property type="entry name" value="Isoleucyl-tRNA Synthetase, Domain 1"/>
    <property type="match status" value="1"/>
</dbReference>
<dbReference type="Pfam" id="PF00133">
    <property type="entry name" value="tRNA-synt_1"/>
    <property type="match status" value="1"/>
</dbReference>
<feature type="short sequence motif" description="'KMSKS' region" evidence="15">
    <location>
        <begin position="596"/>
        <end position="600"/>
    </location>
</feature>
<evidence type="ECO:0000256" key="6">
    <source>
        <dbReference type="ARBA" id="ARBA00022598"/>
    </source>
</evidence>
<dbReference type="GO" id="GO:0008270">
    <property type="term" value="F:zinc ion binding"/>
    <property type="evidence" value="ECO:0007669"/>
    <property type="project" value="UniProtKB-UniRule"/>
</dbReference>
<keyword evidence="6 15" id="KW-0436">Ligase</keyword>
<dbReference type="GO" id="GO:0000049">
    <property type="term" value="F:tRNA binding"/>
    <property type="evidence" value="ECO:0007669"/>
    <property type="project" value="InterPro"/>
</dbReference>
<keyword evidence="8 15" id="KW-0547">Nucleotide-binding</keyword>
<dbReference type="InterPro" id="IPR013155">
    <property type="entry name" value="M/V/L/I-tRNA-synth_anticd-bd"/>
</dbReference>
<evidence type="ECO:0000256" key="9">
    <source>
        <dbReference type="ARBA" id="ARBA00022833"/>
    </source>
</evidence>
<dbReference type="Pfam" id="PF19302">
    <property type="entry name" value="DUF5915"/>
    <property type="match status" value="1"/>
</dbReference>
<evidence type="ECO:0000313" key="18">
    <source>
        <dbReference type="EMBL" id="QCT72628.1"/>
    </source>
</evidence>
<keyword evidence="9 15" id="KW-0862">Zinc</keyword>
<name>A0A4P9CAJ8_EUBML</name>
<dbReference type="InterPro" id="IPR002301">
    <property type="entry name" value="Ile-tRNA-ligase"/>
</dbReference>
<sequence>MAVFKNLSNECVSETENKIASRWEEMDILDRTIKNRDDAENFVFYEGPPTANGKPGIHHVIARTLKDSVCKYQTMKGYRVLRKAGWDTHGLPVEIEVEKQLGISSKPEIEAYGIAEFNKKCKDSVFSYEKQWREMSKRMGYFIDLENPYITLDNNYIESVWWILNKFFNEGYIYEGHKILPYCPRCGTGLASHEVAQGYQEIKTNTVVVAFKRADADEYFLVWTTTPWTLAANVALAVNPEADYIKAKSKGEVYICAKVLAPKLLGDDYEIIEEMKGKALEHIPYERLMDFVPVPPNKKAFFVTCADYVTTEDGTGVVHIAPAFGEDDYQVGRKYNLPVLQPVGEDGKYTETPWKGHFVMEDGLDIQIITWLKENGKLFKKEKVLHNYPHCWRCKTPLLYYAKPSWYIEITKIKDRLIENNNGVDWYPEFVGEKRFGNWLENLNDWAISRSRYWGTPLPIWRCDDENCGELASVGSRAELAEKAIEDISEDIELHRPYVDDVHLRCPKCGKPMTRVKDVIDCWFDSGSMPFAQYHYPFENKELWESQFPADFICEGIDQTRGWFYSLLAISSFVTGKAPYKKVLVNDLILDAEGQKMSKSRGNTVNPFELFDQYGADALRWYLLYVSPAWTPTRFDVEGLKEVQSKFFNTLKNTYNFFTLYANTDGIDPRTFFVDYDKRPEIDRWMLSKYNRLVQEVRGEMEIYDLTKAVRKIQNFVNEDLSNWYIRRNRRRFWGSELTEDKKAVFNTTFEVLEGLARLVAPFAPYISEEIYTKLTGAESVHLADYPAVNEALIDEAVEAPMDLVRDLVSLGRSAREEAQIKVRQPLSEIIIDGKYKDTLGDLTRLMEEELNIKKVDFEDNLGDFMNYTLKPNFKVAGPILGKNVKLLGKALAGVNPAEVVAKLDAGEVYPVEIDGETIELTKDFVDVRIAAKDGFNVQTGGNKFIILDTTLSPELINEGYARECVSRIQQLRKNSGFEVNDHIDITYQADDEVTAAIEAFADFIKKETLAESITKGEGNLEACTLNGHEAAFGVAKVQ</sequence>
<evidence type="ECO:0000313" key="19">
    <source>
        <dbReference type="Proteomes" id="UP000218387"/>
    </source>
</evidence>
<dbReference type="Pfam" id="PF08264">
    <property type="entry name" value="Anticodon_1"/>
    <property type="match status" value="1"/>
</dbReference>
<evidence type="ECO:0000256" key="12">
    <source>
        <dbReference type="ARBA" id="ARBA00023146"/>
    </source>
</evidence>
<accession>A0A4P9CAJ8</accession>
<dbReference type="Gene3D" id="3.90.740.10">
    <property type="entry name" value="Valyl/Leucyl/Isoleucyl-tRNA synthetase, editing domain"/>
    <property type="match status" value="1"/>
</dbReference>
<evidence type="ECO:0000256" key="1">
    <source>
        <dbReference type="ARBA" id="ARBA00001947"/>
    </source>
</evidence>
<dbReference type="RefSeq" id="WP_058695946.1">
    <property type="nucleotide sequence ID" value="NZ_CABJDW020000010.1"/>
</dbReference>
<keyword evidence="7 15" id="KW-0479">Metal-binding</keyword>
<evidence type="ECO:0000256" key="2">
    <source>
        <dbReference type="ARBA" id="ARBA00004496"/>
    </source>
</evidence>
<protein>
    <recommendedName>
        <fullName evidence="15">Isoleucine--tRNA ligase</fullName>
        <ecNumber evidence="15">6.1.1.5</ecNumber>
    </recommendedName>
    <alternativeName>
        <fullName evidence="15">Isoleucyl-tRNA synthetase</fullName>
        <shortName evidence="15">IleRS</shortName>
    </alternativeName>
</protein>
<comment type="subcellular location">
    <subcellularLocation>
        <location evidence="2 15">Cytoplasm</location>
    </subcellularLocation>
</comment>
<dbReference type="InterPro" id="IPR033709">
    <property type="entry name" value="Anticodon_Ile_ABEc"/>
</dbReference>
<evidence type="ECO:0000256" key="4">
    <source>
        <dbReference type="ARBA" id="ARBA00011245"/>
    </source>
</evidence>
<evidence type="ECO:0000256" key="7">
    <source>
        <dbReference type="ARBA" id="ARBA00022723"/>
    </source>
</evidence>
<dbReference type="EMBL" id="CP029487">
    <property type="protein sequence ID" value="QCT72628.1"/>
    <property type="molecule type" value="Genomic_DNA"/>
</dbReference>
<feature type="short sequence motif" description="'HIGH' region" evidence="15">
    <location>
        <begin position="49"/>
        <end position="59"/>
    </location>
</feature>
<feature type="domain" description="Aminoacyl-tRNA synthetase class Ia" evidence="16">
    <location>
        <begin position="19"/>
        <end position="627"/>
    </location>
</feature>
<dbReference type="Proteomes" id="UP000218387">
    <property type="component" value="Chromosome"/>
</dbReference>
<comment type="subunit">
    <text evidence="4 15">Monomer.</text>
</comment>
<evidence type="ECO:0000256" key="5">
    <source>
        <dbReference type="ARBA" id="ARBA00022490"/>
    </source>
</evidence>
<dbReference type="GO" id="GO:0004822">
    <property type="term" value="F:isoleucine-tRNA ligase activity"/>
    <property type="evidence" value="ECO:0007669"/>
    <property type="project" value="UniProtKB-UniRule"/>
</dbReference>
<evidence type="ECO:0000256" key="3">
    <source>
        <dbReference type="ARBA" id="ARBA00007078"/>
    </source>
</evidence>
<dbReference type="PRINTS" id="PR00984">
    <property type="entry name" value="TRNASYNTHILE"/>
</dbReference>
<dbReference type="HAMAP" id="MF_02003">
    <property type="entry name" value="Ile_tRNA_synth_type2"/>
    <property type="match status" value="1"/>
</dbReference>
<evidence type="ECO:0000256" key="10">
    <source>
        <dbReference type="ARBA" id="ARBA00022840"/>
    </source>
</evidence>
<dbReference type="InterPro" id="IPR023586">
    <property type="entry name" value="Ile-tRNA-ligase_type2"/>
</dbReference>
<organism evidence="18 19">
    <name type="scientific">Eubacterium maltosivorans</name>
    <dbReference type="NCBI Taxonomy" id="2041044"/>
    <lineage>
        <taxon>Bacteria</taxon>
        <taxon>Bacillati</taxon>
        <taxon>Bacillota</taxon>
        <taxon>Clostridia</taxon>
        <taxon>Eubacteriales</taxon>
        <taxon>Eubacteriaceae</taxon>
        <taxon>Eubacterium</taxon>
    </lineage>
</organism>
<feature type="binding site" evidence="15">
    <location>
        <position position="599"/>
    </location>
    <ligand>
        <name>ATP</name>
        <dbReference type="ChEBI" id="CHEBI:30616"/>
    </ligand>
</feature>
<gene>
    <name evidence="15" type="primary">ileS</name>
    <name evidence="18" type="ORF">CPZ25_015260</name>
</gene>
<dbReference type="PANTHER" id="PTHR42780:SF1">
    <property type="entry name" value="ISOLEUCINE--TRNA LIGASE, CYTOPLASMIC"/>
    <property type="match status" value="1"/>
</dbReference>
<dbReference type="GO" id="GO:0005524">
    <property type="term" value="F:ATP binding"/>
    <property type="evidence" value="ECO:0007669"/>
    <property type="project" value="UniProtKB-UniRule"/>
</dbReference>
<dbReference type="GO" id="GO:0005737">
    <property type="term" value="C:cytoplasm"/>
    <property type="evidence" value="ECO:0007669"/>
    <property type="project" value="UniProtKB-SubCell"/>
</dbReference>
<keyword evidence="12 15" id="KW-0030">Aminoacyl-tRNA synthetase</keyword>
<reference evidence="18 19" key="1">
    <citation type="submission" date="2018-05" db="EMBL/GenBank/DDBJ databases">
        <title>Genome comparison of Eubacterium sp.</title>
        <authorList>
            <person name="Feng Y."/>
            <person name="Sanchez-Andrea I."/>
            <person name="Stams A.J.M."/>
            <person name="De Vos W.M."/>
        </authorList>
    </citation>
    <scope>NUCLEOTIDE SEQUENCE [LARGE SCALE GENOMIC DNA]</scope>
    <source>
        <strain evidence="18 19">YI</strain>
    </source>
</reference>
<dbReference type="FunFam" id="3.40.50.620:FF:000063">
    <property type="entry name" value="Isoleucine--tRNA ligase"/>
    <property type="match status" value="1"/>
</dbReference>
<dbReference type="GO" id="GO:0002161">
    <property type="term" value="F:aminoacyl-tRNA deacylase activity"/>
    <property type="evidence" value="ECO:0007669"/>
    <property type="project" value="InterPro"/>
</dbReference>
<evidence type="ECO:0000256" key="8">
    <source>
        <dbReference type="ARBA" id="ARBA00022741"/>
    </source>
</evidence>
<comment type="similarity">
    <text evidence="3 15">Belongs to the class-I aminoacyl-tRNA synthetase family. IleS type 2 subfamily.</text>
</comment>
<dbReference type="SUPFAM" id="SSF47323">
    <property type="entry name" value="Anticodon-binding domain of a subclass of class I aminoacyl-tRNA synthetases"/>
    <property type="match status" value="2"/>
</dbReference>
<dbReference type="InterPro" id="IPR014729">
    <property type="entry name" value="Rossmann-like_a/b/a_fold"/>
</dbReference>
<keyword evidence="11 15" id="KW-0648">Protein biosynthesis</keyword>
<dbReference type="NCBIfam" id="TIGR00392">
    <property type="entry name" value="ileS"/>
    <property type="match status" value="1"/>
</dbReference>
<dbReference type="EC" id="6.1.1.5" evidence="15"/>
<evidence type="ECO:0000259" key="16">
    <source>
        <dbReference type="Pfam" id="PF00133"/>
    </source>
</evidence>
<dbReference type="Gene3D" id="3.40.50.620">
    <property type="entry name" value="HUPs"/>
    <property type="match status" value="2"/>
</dbReference>
<keyword evidence="19" id="KW-1185">Reference proteome</keyword>